<feature type="region of interest" description="Disordered" evidence="6">
    <location>
        <begin position="211"/>
        <end position="265"/>
    </location>
</feature>
<evidence type="ECO:0000256" key="3">
    <source>
        <dbReference type="ARBA" id="ARBA00023204"/>
    </source>
</evidence>
<gene>
    <name evidence="9" type="ORF">LWI28_021617</name>
</gene>
<dbReference type="GO" id="GO:0006281">
    <property type="term" value="P:DNA repair"/>
    <property type="evidence" value="ECO:0007669"/>
    <property type="project" value="UniProtKB-KW"/>
</dbReference>
<evidence type="ECO:0000256" key="5">
    <source>
        <dbReference type="SAM" id="Coils"/>
    </source>
</evidence>
<evidence type="ECO:0000259" key="7">
    <source>
        <dbReference type="Pfam" id="PF12253"/>
    </source>
</evidence>
<dbReference type="Pfam" id="PF21796">
    <property type="entry name" value="Cac1_C"/>
    <property type="match status" value="1"/>
</dbReference>
<dbReference type="GO" id="GO:0033186">
    <property type="term" value="C:CAF-1 complex"/>
    <property type="evidence" value="ECO:0007669"/>
    <property type="project" value="TreeGrafter"/>
</dbReference>
<evidence type="ECO:0000256" key="6">
    <source>
        <dbReference type="SAM" id="MobiDB-lite"/>
    </source>
</evidence>
<accession>A0AAD5J624</accession>
<keyword evidence="2" id="KW-0227">DNA damage</keyword>
<organism evidence="9 10">
    <name type="scientific">Acer negundo</name>
    <name type="common">Box elder</name>
    <dbReference type="NCBI Taxonomy" id="4023"/>
    <lineage>
        <taxon>Eukaryota</taxon>
        <taxon>Viridiplantae</taxon>
        <taxon>Streptophyta</taxon>
        <taxon>Embryophyta</taxon>
        <taxon>Tracheophyta</taxon>
        <taxon>Spermatophyta</taxon>
        <taxon>Magnoliopsida</taxon>
        <taxon>eudicotyledons</taxon>
        <taxon>Gunneridae</taxon>
        <taxon>Pentapetalae</taxon>
        <taxon>rosids</taxon>
        <taxon>malvids</taxon>
        <taxon>Sapindales</taxon>
        <taxon>Sapindaceae</taxon>
        <taxon>Hippocastanoideae</taxon>
        <taxon>Acereae</taxon>
        <taxon>Acer</taxon>
    </lineage>
</organism>
<feature type="compositionally biased region" description="Acidic residues" evidence="6">
    <location>
        <begin position="214"/>
        <end position="230"/>
    </location>
</feature>
<evidence type="ECO:0000313" key="10">
    <source>
        <dbReference type="Proteomes" id="UP001064489"/>
    </source>
</evidence>
<feature type="domain" description="Chromatin assembly factor 1 subunit Cac1-like C-terminal" evidence="8">
    <location>
        <begin position="408"/>
        <end position="460"/>
    </location>
</feature>
<evidence type="ECO:0000256" key="1">
    <source>
        <dbReference type="ARBA" id="ARBA00004123"/>
    </source>
</evidence>
<reference evidence="9" key="1">
    <citation type="journal article" date="2022" name="Plant J.">
        <title>Strategies of tolerance reflected in two North American maple genomes.</title>
        <authorList>
            <person name="McEvoy S.L."/>
            <person name="Sezen U.U."/>
            <person name="Trouern-Trend A."/>
            <person name="McMahon S.M."/>
            <person name="Schaberg P.G."/>
            <person name="Yang J."/>
            <person name="Wegrzyn J.L."/>
            <person name="Swenson N.G."/>
        </authorList>
    </citation>
    <scope>NUCLEOTIDE SEQUENCE</scope>
    <source>
        <strain evidence="9">91603</strain>
    </source>
</reference>
<keyword evidence="4" id="KW-0539">Nucleus</keyword>
<dbReference type="Proteomes" id="UP001064489">
    <property type="component" value="Chromosome 3"/>
</dbReference>
<keyword evidence="3" id="KW-0234">DNA repair</keyword>
<proteinExistence type="predicted"/>
<comment type="subcellular location">
    <subcellularLocation>
        <location evidence="1">Nucleus</location>
    </subcellularLocation>
</comment>
<evidence type="ECO:0000259" key="8">
    <source>
        <dbReference type="Pfam" id="PF21796"/>
    </source>
</evidence>
<dbReference type="Pfam" id="PF12253">
    <property type="entry name" value="CAF1A_dimeriz"/>
    <property type="match status" value="1"/>
</dbReference>
<evidence type="ECO:0000313" key="9">
    <source>
        <dbReference type="EMBL" id="KAI9186854.1"/>
    </source>
</evidence>
<dbReference type="InterPro" id="IPR048800">
    <property type="entry name" value="Cac1-like_C"/>
</dbReference>
<dbReference type="EMBL" id="JAJSOW010000100">
    <property type="protein sequence ID" value="KAI9186854.1"/>
    <property type="molecule type" value="Genomic_DNA"/>
</dbReference>
<keyword evidence="5" id="KW-0175">Coiled coil</keyword>
<dbReference type="GO" id="GO:0006334">
    <property type="term" value="P:nucleosome assembly"/>
    <property type="evidence" value="ECO:0007669"/>
    <property type="project" value="TreeGrafter"/>
</dbReference>
<evidence type="ECO:0000256" key="2">
    <source>
        <dbReference type="ARBA" id="ARBA00022763"/>
    </source>
</evidence>
<dbReference type="InterPro" id="IPR022043">
    <property type="entry name" value="CAF1A_DD"/>
</dbReference>
<dbReference type="PANTHER" id="PTHR15272">
    <property type="entry name" value="CHROMATIN ASSEMBLY FACTOR 1 SUBUNIT A CAF-1 SUBUNIT A"/>
    <property type="match status" value="1"/>
</dbReference>
<dbReference type="PANTHER" id="PTHR15272:SF0">
    <property type="entry name" value="CHROMATIN ASSEMBLY FACTOR 1 SUBUNIT A"/>
    <property type="match status" value="1"/>
</dbReference>
<keyword evidence="10" id="KW-1185">Reference proteome</keyword>
<evidence type="ECO:0000256" key="4">
    <source>
        <dbReference type="ARBA" id="ARBA00023242"/>
    </source>
</evidence>
<feature type="coiled-coil region" evidence="5">
    <location>
        <begin position="110"/>
        <end position="148"/>
    </location>
</feature>
<feature type="domain" description="Chromatin assembly factor 1 subunit A dimerization" evidence="7">
    <location>
        <begin position="201"/>
        <end position="247"/>
    </location>
</feature>
<name>A0AAD5J624_ACENE</name>
<comment type="caution">
    <text evidence="9">The sequence shown here is derived from an EMBL/GenBank/DDBJ whole genome shotgun (WGS) entry which is preliminary data.</text>
</comment>
<evidence type="ECO:0008006" key="11">
    <source>
        <dbReference type="Google" id="ProtNLM"/>
    </source>
</evidence>
<dbReference type="GO" id="GO:0005634">
    <property type="term" value="C:nucleus"/>
    <property type="evidence" value="ECO:0007669"/>
    <property type="project" value="UniProtKB-SubCell"/>
</dbReference>
<reference evidence="9" key="2">
    <citation type="submission" date="2023-02" db="EMBL/GenBank/DDBJ databases">
        <authorList>
            <person name="Swenson N.G."/>
            <person name="Wegrzyn J.L."/>
            <person name="Mcevoy S.L."/>
        </authorList>
    </citation>
    <scope>NUCLEOTIDE SEQUENCE</scope>
    <source>
        <strain evidence="9">91603</strain>
        <tissue evidence="9">Leaf</tissue>
    </source>
</reference>
<sequence length="476" mass="54303">MDYGVPNLDAYVLEDQNEDCRWCWETRDVKLLPKSVRGILKCRLTCRKKIHERITAVSAMLTTFQNAESDSNFTHDVVKASEKLVKVLSEADIRVLMDNLLKKNGTEIVKKDAKREEKLLMKQLERNKREAENEKKRMDRELEKEKWNNEKGHSLMQMENFFLLFSCFVLMPCLGKVFPRCLDIIELGCGTDILFYIFSLAVRPCQPLRKDPDLDYDVDSDEEWEEEDPGENLSDCDKDDEEDKLEEGSAKVDGEEDSEDGFFVPDGYLSEDEGVEVDRMEVDLTVGETNCSQSSKQELESVESYALLRQQKHLHNLTEHALRKNHPLIVLNLMHEKIPLLSAENLSGTSKMEQTCLQALSMRGFHGDLVIEISIDGVEDEDQEACLSNSRSSSTPVPTVSAILDSDLPTIVSVIQSSKLGMNRVLESLQQKLPDVTKSQLRNKVCEISDYSFSKNRWKVKKDILIKLGLPVFPGI</sequence>
<dbReference type="AlphaFoldDB" id="A0AAD5J624"/>
<protein>
    <recommendedName>
        <fullName evidence="11">Chromatin assembly factor 1 subunit FAS1</fullName>
    </recommendedName>
</protein>